<evidence type="ECO:0000256" key="1">
    <source>
        <dbReference type="SAM" id="MobiDB-lite"/>
    </source>
</evidence>
<proteinExistence type="predicted"/>
<organism evidence="3">
    <name type="scientific">Siphoviridae sp. ct87j35</name>
    <dbReference type="NCBI Taxonomy" id="2825356"/>
    <lineage>
        <taxon>Viruses</taxon>
        <taxon>Duplodnaviria</taxon>
        <taxon>Heunggongvirae</taxon>
        <taxon>Uroviricota</taxon>
        <taxon>Caudoviricetes</taxon>
    </lineage>
</organism>
<protein>
    <recommendedName>
        <fullName evidence="4">Tail tape measure protein</fullName>
    </recommendedName>
</protein>
<evidence type="ECO:0000256" key="2">
    <source>
        <dbReference type="SAM" id="Phobius"/>
    </source>
</evidence>
<feature type="transmembrane region" description="Helical" evidence="2">
    <location>
        <begin position="1078"/>
        <end position="1097"/>
    </location>
</feature>
<keyword evidence="2" id="KW-0472">Membrane</keyword>
<feature type="compositionally biased region" description="Polar residues" evidence="1">
    <location>
        <begin position="330"/>
        <end position="346"/>
    </location>
</feature>
<name>A0A8S5V4G5_9CAUD</name>
<evidence type="ECO:0008006" key="4">
    <source>
        <dbReference type="Google" id="ProtNLM"/>
    </source>
</evidence>
<accession>A0A8S5V4G5</accession>
<reference evidence="3" key="1">
    <citation type="journal article" date="2021" name="Proc. Natl. Acad. Sci. U.S.A.">
        <title>A Catalog of Tens of Thousands of Viruses from Human Metagenomes Reveals Hidden Associations with Chronic Diseases.</title>
        <authorList>
            <person name="Tisza M.J."/>
            <person name="Buck C.B."/>
        </authorList>
    </citation>
    <scope>NUCLEOTIDE SEQUENCE</scope>
    <source>
        <strain evidence="3">Ct87j35</strain>
    </source>
</reference>
<feature type="region of interest" description="Disordered" evidence="1">
    <location>
        <begin position="330"/>
        <end position="356"/>
    </location>
</feature>
<keyword evidence="2" id="KW-1133">Transmembrane helix</keyword>
<keyword evidence="2" id="KW-0812">Transmembrane</keyword>
<evidence type="ECO:0000313" key="3">
    <source>
        <dbReference type="EMBL" id="DAG01649.1"/>
    </source>
</evidence>
<dbReference type="EMBL" id="BK016196">
    <property type="protein sequence ID" value="DAG01649.1"/>
    <property type="molecule type" value="Genomic_DNA"/>
</dbReference>
<sequence>MAEQVRADIDIQTHADLSDAQKIANEYFSIRDALKEINALNFTNIDSELDKLSDRALYLIESLGKIKGTVDGTTFGVMANDITHLMESLENTEGIADYLDCLKKINALASEIQSKDDLELPFENRVIEVNKLGLAFDGLKEKMDSFEGDLTSSEVSNYFDKMRDTISKMDALSADTVDRGVNGGYNSGLNSDISVVKDAIEQADLALRDGFSDDKIIQLIDSFRELKDDALGVPSAVNSAEQSLNNLGLSQEQLDQIKLFEEYIRSIDSDGSLENAEQSLNRLSSGLNGISTNEPKSAVDDLNDALKQNENIIEDSEKAFDRYSENVKSASGNIDEASNNLSQTSDSLEDVGDSASDSSIDIEGAKKALGNMTGTSKLADGNMVKLAKSLGLSGTQAAALGIAFTAVVAIVKYMNEQMDEFIDLLKDGAGDIGSGFIDVLKDIPDMLSEMVDALQEANEQMLEFAEAGSEIENAYRVMYNYFGQDAGDKVADYADNLESVFGLDATGVIDQIGKLESTVTKLTSSKDQIDSLTQSLDMFARDLSAFAGEDYAKVVNDLSRAISNGSVMKGSSLYDIMSKGQIDELKALETEQERYNYIMKNSSVIKGAYTRYLDTEAGKIEILKQQYSSFKGNVQQLALGLYTKIAPILTMLLQLANAGITSLMKLFKIDVTRATGNVQANQGDAYTNKLKNMSTAMDKVSKSSKKAQRSLASFDDVIQLNKNDNSNNDLTKGAKDLANMDYSGFDLFGDNLGKANKKWQDFIKKFKEAIEKGDFKGAGKLLSSKLIESLKEINWKDIQKKAGDFGKNFGQFLQGLFSDPELGTEIGNAFAQLLNTAVDFLYELGLNFPFAELGTGIAKAWKAFWDNFDTEQLADTLYIWIKGIFTTLGNFVAEMNMLGKDGLTGWEKTGKKIADFINKFFSDFSDEDIKKGAEGVIGFIDGVFKTIAEMVDDVDWQTMAQKVHTMVNEMLSNMLSEDKDGNSKAFNWGKTIGRLINNILVIVRSLLTDSDKRAKVQKIIKDFFDGLDLTKLLDLWGEIKTAIDQIKWQIILEIVKAKFVSGAKKLGSALLEEVKEIGSLWVGGFLLVFLAIPTAIYREGKKVKSWLVYHAGLLFGKIFGLFTDTLSKIGKKFKDWWDKSTIKKVLDWIADKISSFTDGLKNLTGGSKNKSSGGVFNSVKNWITGKSVSTQSAMNYKAVSGVSADIPMLAKGGIVKQATQAVIGEAGKEAVLPLESNTKWMDQLAKNIADKIKTPAGGNGSVVIDMSKFSKLCYTRSEMVAFGKLVADSLKAYGVKVSFS</sequence>